<organism evidence="2 4">
    <name type="scientific">Pseudoalteromonas lipolytica</name>
    <dbReference type="NCBI Taxonomy" id="570156"/>
    <lineage>
        <taxon>Bacteria</taxon>
        <taxon>Pseudomonadati</taxon>
        <taxon>Pseudomonadota</taxon>
        <taxon>Gammaproteobacteria</taxon>
        <taxon>Alteromonadales</taxon>
        <taxon>Pseudoalteromonadaceae</taxon>
        <taxon>Pseudoalteromonas</taxon>
    </lineage>
</organism>
<reference evidence="2 4" key="1">
    <citation type="submission" date="2015-09" db="EMBL/GenBank/DDBJ databases">
        <title>Draft Genome Sequence of Pseudoalteromonas lipolytica UCD-48B.</title>
        <authorList>
            <person name="Krusor M."/>
            <person name="Coil D.A."/>
            <person name="Lang J.M."/>
            <person name="Eisen J.A."/>
            <person name="Alexiev A."/>
        </authorList>
    </citation>
    <scope>NUCLEOTIDE SEQUENCE [LARGE SCALE GENOMIC DNA]</scope>
    <source>
        <strain evidence="2 4">UCD-48B</strain>
    </source>
</reference>
<gene>
    <name evidence="2" type="ORF">AOG27_07835</name>
    <name evidence="3" type="ORF">PQI24_02925</name>
</gene>
<dbReference type="STRING" id="570156.AOG27_07835"/>
<dbReference type="RefSeq" id="WP_054552458.1">
    <property type="nucleotide sequence ID" value="NZ_JAQPZS010000002.1"/>
</dbReference>
<evidence type="ECO:0000256" key="1">
    <source>
        <dbReference type="SAM" id="Coils"/>
    </source>
</evidence>
<dbReference type="AlphaFoldDB" id="A0A0P7E2E0"/>
<evidence type="ECO:0000313" key="5">
    <source>
        <dbReference type="Proteomes" id="UP001377972"/>
    </source>
</evidence>
<evidence type="ECO:0000313" key="4">
    <source>
        <dbReference type="Proteomes" id="UP000050378"/>
    </source>
</evidence>
<dbReference type="PATRIC" id="fig|570156.3.peg.2624"/>
<dbReference type="Proteomes" id="UP000050378">
    <property type="component" value="Unassembled WGS sequence"/>
</dbReference>
<feature type="coiled-coil region" evidence="1">
    <location>
        <begin position="6"/>
        <end position="47"/>
    </location>
</feature>
<comment type="caution">
    <text evidence="2">The sequence shown here is derived from an EMBL/GenBank/DDBJ whole genome shotgun (WGS) entry which is preliminary data.</text>
</comment>
<sequence>MNNETLSQLEQLIDKLILRNSELESEVKSLQEQTAKLLDENETLQLEVLENEEKQKDTSSTLTGLLEKLQSVQQAS</sequence>
<dbReference type="OrthoDB" id="6228438at2"/>
<dbReference type="EMBL" id="JAQPZS010000002">
    <property type="protein sequence ID" value="MEJ6494964.1"/>
    <property type="molecule type" value="Genomic_DNA"/>
</dbReference>
<accession>A0A0P7E2E0</accession>
<keyword evidence="5" id="KW-1185">Reference proteome</keyword>
<name>A0A0P7E2E0_9GAMM</name>
<evidence type="ECO:0000313" key="3">
    <source>
        <dbReference type="EMBL" id="MEJ6494964.1"/>
    </source>
</evidence>
<dbReference type="Proteomes" id="UP001377972">
    <property type="component" value="Unassembled WGS sequence"/>
</dbReference>
<proteinExistence type="predicted"/>
<keyword evidence="1" id="KW-0175">Coiled coil</keyword>
<evidence type="ECO:0000313" key="2">
    <source>
        <dbReference type="EMBL" id="KPM84203.1"/>
    </source>
</evidence>
<protein>
    <submittedName>
        <fullName evidence="3">DUF904 domain-containing protein</fullName>
    </submittedName>
</protein>
<reference evidence="3 5" key="2">
    <citation type="submission" date="2023-01" db="EMBL/GenBank/DDBJ databases">
        <title>Trichodesmium-associated heterotrophic epibiont bacteria.</title>
        <authorList>
            <person name="Cleveland C.S."/>
            <person name="Webb E.A."/>
        </authorList>
    </citation>
    <scope>NUCLEOTIDE SEQUENCE [LARGE SCALE GENOMIC DNA]</scope>
    <source>
        <strain evidence="3 5">USCH2</strain>
    </source>
</reference>
<dbReference type="EMBL" id="LJTC01000004">
    <property type="protein sequence ID" value="KPM84203.1"/>
    <property type="molecule type" value="Genomic_DNA"/>
</dbReference>